<feature type="compositionally biased region" description="Low complexity" evidence="1">
    <location>
        <begin position="46"/>
        <end position="63"/>
    </location>
</feature>
<protein>
    <submittedName>
        <fullName evidence="2">Uncharacterized protein</fullName>
    </submittedName>
</protein>
<accession>A0ABS4T569</accession>
<evidence type="ECO:0000313" key="2">
    <source>
        <dbReference type="EMBL" id="MBP2319043.1"/>
    </source>
</evidence>
<evidence type="ECO:0000313" key="3">
    <source>
        <dbReference type="Proteomes" id="UP001519331"/>
    </source>
</evidence>
<organism evidence="2 3">
    <name type="scientific">Nesterenkonia lacusekhoensis</name>
    <dbReference type="NCBI Taxonomy" id="150832"/>
    <lineage>
        <taxon>Bacteria</taxon>
        <taxon>Bacillati</taxon>
        <taxon>Actinomycetota</taxon>
        <taxon>Actinomycetes</taxon>
        <taxon>Micrococcales</taxon>
        <taxon>Micrococcaceae</taxon>
        <taxon>Nesterenkonia</taxon>
    </lineage>
</organism>
<dbReference type="Proteomes" id="UP001519331">
    <property type="component" value="Unassembled WGS sequence"/>
</dbReference>
<evidence type="ECO:0000256" key="1">
    <source>
        <dbReference type="SAM" id="MobiDB-lite"/>
    </source>
</evidence>
<feature type="region of interest" description="Disordered" evidence="1">
    <location>
        <begin position="35"/>
        <end position="67"/>
    </location>
</feature>
<reference evidence="2 3" key="1">
    <citation type="submission" date="2021-03" db="EMBL/GenBank/DDBJ databases">
        <title>Sequencing the genomes of 1000 actinobacteria strains.</title>
        <authorList>
            <person name="Klenk H.-P."/>
        </authorList>
    </citation>
    <scope>NUCLEOTIDE SEQUENCE [LARGE SCALE GENOMIC DNA]</scope>
    <source>
        <strain evidence="2 3">DSM 12544</strain>
    </source>
</reference>
<name>A0ABS4T569_9MICC</name>
<sequence>MAGVVGSGGITVDAEGGNTDALSYSIYAMNADATCSESPEGTPVATGSTLGSSTELSSDLTLDPGSGEAADTAVQLCFVVDAAEEGFAQATETSAVWTVTATSVED</sequence>
<dbReference type="RefSeq" id="WP_210049610.1">
    <property type="nucleotide sequence ID" value="NZ_JAGINX010000001.1"/>
</dbReference>
<comment type="caution">
    <text evidence="2">The sequence shown here is derived from an EMBL/GenBank/DDBJ whole genome shotgun (WGS) entry which is preliminary data.</text>
</comment>
<gene>
    <name evidence="2" type="ORF">JOF45_002062</name>
</gene>
<keyword evidence="3" id="KW-1185">Reference proteome</keyword>
<proteinExistence type="predicted"/>
<dbReference type="EMBL" id="JAGINX010000001">
    <property type="protein sequence ID" value="MBP2319043.1"/>
    <property type="molecule type" value="Genomic_DNA"/>
</dbReference>